<gene>
    <name evidence="2" type="ORF">CUMW_270340</name>
</gene>
<proteinExistence type="predicted"/>
<feature type="transmembrane region" description="Helical" evidence="1">
    <location>
        <begin position="117"/>
        <end position="137"/>
    </location>
</feature>
<dbReference type="Proteomes" id="UP000236630">
    <property type="component" value="Unassembled WGS sequence"/>
</dbReference>
<keyword evidence="1" id="KW-1133">Transmembrane helix</keyword>
<protein>
    <submittedName>
        <fullName evidence="2">Uncharacterized protein</fullName>
    </submittedName>
</protein>
<dbReference type="EMBL" id="BDQV01001137">
    <property type="protein sequence ID" value="GAY69230.1"/>
    <property type="molecule type" value="Genomic_DNA"/>
</dbReference>
<keyword evidence="1" id="KW-0812">Transmembrane</keyword>
<evidence type="ECO:0000256" key="1">
    <source>
        <dbReference type="SAM" id="Phobius"/>
    </source>
</evidence>
<sequence>QESKTMKMKSLAKGLLNVLVVDFEYFMVKMKSLAKGLLKCSADELIPEDEYLMIVKAYFHKVPFLTNVSMLVVVTFSYLASLGCIMFAEYLFWLICLIRRNSFPSVSIGFSTNRNRALGKVLLLVVLCLCFFIHHIFRIHALIQRVKPFPGCFVAKL</sequence>
<accession>A0A2H5QX78</accession>
<evidence type="ECO:0000313" key="2">
    <source>
        <dbReference type="EMBL" id="GAY69230.1"/>
    </source>
</evidence>
<organism evidence="2 3">
    <name type="scientific">Citrus unshiu</name>
    <name type="common">Satsuma mandarin</name>
    <name type="synonym">Citrus nobilis var. unshiu</name>
    <dbReference type="NCBI Taxonomy" id="55188"/>
    <lineage>
        <taxon>Eukaryota</taxon>
        <taxon>Viridiplantae</taxon>
        <taxon>Streptophyta</taxon>
        <taxon>Embryophyta</taxon>
        <taxon>Tracheophyta</taxon>
        <taxon>Spermatophyta</taxon>
        <taxon>Magnoliopsida</taxon>
        <taxon>eudicotyledons</taxon>
        <taxon>Gunneridae</taxon>
        <taxon>Pentapetalae</taxon>
        <taxon>rosids</taxon>
        <taxon>malvids</taxon>
        <taxon>Sapindales</taxon>
        <taxon>Rutaceae</taxon>
        <taxon>Aurantioideae</taxon>
        <taxon>Citrus</taxon>
    </lineage>
</organism>
<comment type="caution">
    <text evidence="2">The sequence shown here is derived from an EMBL/GenBank/DDBJ whole genome shotgun (WGS) entry which is preliminary data.</text>
</comment>
<keyword evidence="3" id="KW-1185">Reference proteome</keyword>
<dbReference type="AlphaFoldDB" id="A0A2H5QX78"/>
<name>A0A2H5QX78_CITUN</name>
<feature type="non-terminal residue" evidence="2">
    <location>
        <position position="1"/>
    </location>
</feature>
<evidence type="ECO:0000313" key="3">
    <source>
        <dbReference type="Proteomes" id="UP000236630"/>
    </source>
</evidence>
<keyword evidence="1" id="KW-0472">Membrane</keyword>
<reference evidence="2 3" key="1">
    <citation type="journal article" date="2017" name="Front. Genet.">
        <title>Draft sequencing of the heterozygous diploid genome of Satsuma (Citrus unshiu Marc.) using a hybrid assembly approach.</title>
        <authorList>
            <person name="Shimizu T."/>
            <person name="Tanizawa Y."/>
            <person name="Mochizuki T."/>
            <person name="Nagasaki H."/>
            <person name="Yoshioka T."/>
            <person name="Toyoda A."/>
            <person name="Fujiyama A."/>
            <person name="Kaminuma E."/>
            <person name="Nakamura Y."/>
        </authorList>
    </citation>
    <scope>NUCLEOTIDE SEQUENCE [LARGE SCALE GENOMIC DNA]</scope>
    <source>
        <strain evidence="3">cv. Miyagawa wase</strain>
    </source>
</reference>
<feature type="transmembrane region" description="Helical" evidence="1">
    <location>
        <begin position="68"/>
        <end position="96"/>
    </location>
</feature>